<name>A0A1M5BAB2_9SPHI</name>
<sequence length="89" mass="10137">MEADYGAMTEQLIFEKLKSFIEKGNCFNYETRDLLIAYKNAGGTQQRAESYVTSLKETIFAGNEVLKDHADDALDIITGFCTPDFRVWE</sequence>
<accession>A0A1M5BAB2</accession>
<gene>
    <name evidence="1" type="ORF">SAMN04488522_1021100</name>
</gene>
<dbReference type="Proteomes" id="UP000184287">
    <property type="component" value="Unassembled WGS sequence"/>
</dbReference>
<proteinExistence type="predicted"/>
<dbReference type="RefSeq" id="WP_084528802.1">
    <property type="nucleotide sequence ID" value="NZ_FQUQ01000002.1"/>
</dbReference>
<keyword evidence="2" id="KW-1185">Reference proteome</keyword>
<dbReference type="AlphaFoldDB" id="A0A1M5BAB2"/>
<dbReference type="STRING" id="288992.SAMN04488522_1021100"/>
<reference evidence="2" key="1">
    <citation type="submission" date="2016-11" db="EMBL/GenBank/DDBJ databases">
        <authorList>
            <person name="Varghese N."/>
            <person name="Submissions S."/>
        </authorList>
    </citation>
    <scope>NUCLEOTIDE SEQUENCE [LARGE SCALE GENOMIC DNA]</scope>
    <source>
        <strain evidence="2">DSM 16990</strain>
    </source>
</reference>
<dbReference type="OrthoDB" id="6624543at2"/>
<evidence type="ECO:0000313" key="2">
    <source>
        <dbReference type="Proteomes" id="UP000184287"/>
    </source>
</evidence>
<dbReference type="EMBL" id="FQUQ01000002">
    <property type="protein sequence ID" value="SHF39365.1"/>
    <property type="molecule type" value="Genomic_DNA"/>
</dbReference>
<protein>
    <submittedName>
        <fullName evidence="1">Uncharacterized protein</fullName>
    </submittedName>
</protein>
<organism evidence="1 2">
    <name type="scientific">Pedobacter caeni</name>
    <dbReference type="NCBI Taxonomy" id="288992"/>
    <lineage>
        <taxon>Bacteria</taxon>
        <taxon>Pseudomonadati</taxon>
        <taxon>Bacteroidota</taxon>
        <taxon>Sphingobacteriia</taxon>
        <taxon>Sphingobacteriales</taxon>
        <taxon>Sphingobacteriaceae</taxon>
        <taxon>Pedobacter</taxon>
    </lineage>
</organism>
<evidence type="ECO:0000313" key="1">
    <source>
        <dbReference type="EMBL" id="SHF39365.1"/>
    </source>
</evidence>